<dbReference type="STRING" id="113562.SAMN04489716_4758"/>
<proteinExistence type="predicted"/>
<organism evidence="1 2">
    <name type="scientific">Actinoplanes derwentensis</name>
    <dbReference type="NCBI Taxonomy" id="113562"/>
    <lineage>
        <taxon>Bacteria</taxon>
        <taxon>Bacillati</taxon>
        <taxon>Actinomycetota</taxon>
        <taxon>Actinomycetes</taxon>
        <taxon>Micromonosporales</taxon>
        <taxon>Micromonosporaceae</taxon>
        <taxon>Actinoplanes</taxon>
    </lineage>
</organism>
<keyword evidence="2" id="KW-1185">Reference proteome</keyword>
<name>A0A1H2BN05_9ACTN</name>
<accession>A0A1H2BN05</accession>
<dbReference type="AlphaFoldDB" id="A0A1H2BN05"/>
<gene>
    <name evidence="1" type="ORF">SAMN04489716_4758</name>
</gene>
<evidence type="ECO:0000313" key="1">
    <source>
        <dbReference type="EMBL" id="SDT59720.1"/>
    </source>
</evidence>
<protein>
    <submittedName>
        <fullName evidence="1">Uncharacterized protein</fullName>
    </submittedName>
</protein>
<sequence length="32" mass="3548">MRGLIRLWLASVVVFGAVMTASPAHAEAMYWI</sequence>
<dbReference type="EMBL" id="LT629758">
    <property type="protein sequence ID" value="SDT59720.1"/>
    <property type="molecule type" value="Genomic_DNA"/>
</dbReference>
<reference evidence="1 2" key="1">
    <citation type="submission" date="2016-10" db="EMBL/GenBank/DDBJ databases">
        <authorList>
            <person name="de Groot N.N."/>
        </authorList>
    </citation>
    <scope>NUCLEOTIDE SEQUENCE [LARGE SCALE GENOMIC DNA]</scope>
    <source>
        <strain evidence="1 2">DSM 43941</strain>
    </source>
</reference>
<dbReference type="Proteomes" id="UP000198688">
    <property type="component" value="Chromosome I"/>
</dbReference>
<evidence type="ECO:0000313" key="2">
    <source>
        <dbReference type="Proteomes" id="UP000198688"/>
    </source>
</evidence>